<feature type="compositionally biased region" description="Basic residues" evidence="1">
    <location>
        <begin position="1"/>
        <end position="17"/>
    </location>
</feature>
<protein>
    <submittedName>
        <fullName evidence="2">Uncharacterized protein</fullName>
    </submittedName>
</protein>
<evidence type="ECO:0000313" key="2">
    <source>
        <dbReference type="EMBL" id="RGR16041.1"/>
    </source>
</evidence>
<gene>
    <name evidence="2" type="ORF">DWY65_04495</name>
</gene>
<sequence>MNSTHKKEKNNPGRRLKLPISGNPRPCASQDGYSRSAMRATACVQAGGEGGIEQTLRSGCLLSSE</sequence>
<feature type="region of interest" description="Disordered" evidence="1">
    <location>
        <begin position="1"/>
        <end position="33"/>
    </location>
</feature>
<organism evidence="2 3">
    <name type="scientific">Bacteroides stercoris</name>
    <dbReference type="NCBI Taxonomy" id="46506"/>
    <lineage>
        <taxon>Bacteria</taxon>
        <taxon>Pseudomonadati</taxon>
        <taxon>Bacteroidota</taxon>
        <taxon>Bacteroidia</taxon>
        <taxon>Bacteroidales</taxon>
        <taxon>Bacteroidaceae</taxon>
        <taxon>Bacteroides</taxon>
    </lineage>
</organism>
<evidence type="ECO:0000313" key="3">
    <source>
        <dbReference type="Proteomes" id="UP000283310"/>
    </source>
</evidence>
<dbReference type="Proteomes" id="UP000283310">
    <property type="component" value="Unassembled WGS sequence"/>
</dbReference>
<reference evidence="2 3" key="1">
    <citation type="submission" date="2018-08" db="EMBL/GenBank/DDBJ databases">
        <title>A genome reference for cultivated species of the human gut microbiota.</title>
        <authorList>
            <person name="Zou Y."/>
            <person name="Xue W."/>
            <person name="Luo G."/>
        </authorList>
    </citation>
    <scope>NUCLEOTIDE SEQUENCE [LARGE SCALE GENOMIC DNA]</scope>
    <source>
        <strain evidence="2 3">AF26-20BH</strain>
    </source>
</reference>
<proteinExistence type="predicted"/>
<dbReference type="AlphaFoldDB" id="A0A412DRE3"/>
<evidence type="ECO:0000256" key="1">
    <source>
        <dbReference type="SAM" id="MobiDB-lite"/>
    </source>
</evidence>
<accession>A0A412DRE3</accession>
<name>A0A412DRE3_BACSE</name>
<dbReference type="EMBL" id="QRTW01000005">
    <property type="protein sequence ID" value="RGR16041.1"/>
    <property type="molecule type" value="Genomic_DNA"/>
</dbReference>
<comment type="caution">
    <text evidence="2">The sequence shown here is derived from an EMBL/GenBank/DDBJ whole genome shotgun (WGS) entry which is preliminary data.</text>
</comment>